<reference evidence="3 4" key="1">
    <citation type="submission" date="2017-06" db="EMBL/GenBank/DDBJ databases">
        <title>Complete genome of Helicobacter apodemus.</title>
        <authorList>
            <person name="Cho S."/>
        </authorList>
    </citation>
    <scope>NUCLEOTIDE SEQUENCE [LARGE SCALE GENOMIC DNA]</scope>
    <source>
        <strain evidence="4">SNUVETPUB-15-01</strain>
    </source>
</reference>
<dbReference type="EMBL" id="CP021886">
    <property type="protein sequence ID" value="AWI33671.1"/>
    <property type="molecule type" value="Genomic_DNA"/>
</dbReference>
<name>A0A2U8FBQ2_9HELI</name>
<feature type="transmembrane region" description="Helical" evidence="2">
    <location>
        <begin position="35"/>
        <end position="54"/>
    </location>
</feature>
<dbReference type="Proteomes" id="UP000244890">
    <property type="component" value="Chromosome"/>
</dbReference>
<evidence type="ECO:0008006" key="5">
    <source>
        <dbReference type="Google" id="ProtNLM"/>
    </source>
</evidence>
<evidence type="ECO:0000256" key="2">
    <source>
        <dbReference type="SAM" id="Phobius"/>
    </source>
</evidence>
<gene>
    <name evidence="3" type="ORF">CDV25_02010</name>
</gene>
<feature type="transmembrane region" description="Helical" evidence="2">
    <location>
        <begin position="6"/>
        <end position="23"/>
    </location>
</feature>
<feature type="transmembrane region" description="Helical" evidence="2">
    <location>
        <begin position="74"/>
        <end position="92"/>
    </location>
</feature>
<sequence length="865" mass="99380">MENIAINIIFTLIMVALAIWDFISYGKQKHRDFKSIIMSTGVLGTFVGIFVGLQNFDVVNIESSVPFLLGGLKIAFYTSILGMGLAILLAIIQKSKAVKSDFENMLEYFSLQISKLDKLADLENLSKILEQNKQTHKLQENYYQIQSQNFLVLKESFQTTNQSLKEAMHHLAQGASKELIAALEGVIKDFNQRISDQFGDNFKELNNAVSSMVKWQEDYKDSVESLGEHLKNTLCVFESSTRSLELITKRDEEILRVYESLAHSIEASRIENEKLSHLLAGFSTMHEDASKALHCVEKLTKTLENSHSQTLDLTKINLETLKEFFRQSLKEHQSNTQELLTINLKVLEEDYQKTSDNLTNLQQQFENFNQQYLTQNKENIQNFTLAIKDEIQHHTQEIYANDLVLKEKNAEMITQIQLKIEEKIGGIREIFDNTLQKLDNTQRESLLLMESQTKRSDDLLIKHTQNMELSLDKANTSLQEVSQKTSEQLSKDFYTIEGHIRNAIVSFDTLLGNTTKTLEENFKTNKEVLIGLSKEIESTMTTTTKSLDTLLNDTANTLSQSTQNIEKSFIQSNETITQSLNKTADTMHNSIHRILEYNKQHTKSFEDLMQHNIDGFRQHINAMIEKGSECNREFQDQMRSSFGESYKNALEALAAYLKNTTTSYQNQLMTLNQKSFEELKKKYDQTLQSHQNLQNDLQEHLRVIAKTTQNFTKELLQNSKTQLDSHSKEVIKQYSSLEAKIKDSLESMAKGYMEMLQLLTKKSLELPKNASAELLNEFNNLQKNLGLALDETYHSLENNRKEIDGILKIMQENITSSLFQTSNLNENLCKSLGDLDSALSNITLGFRQDYEWFLRRIKELMGARN</sequence>
<keyword evidence="2" id="KW-0812">Transmembrane</keyword>
<accession>A0A2U8FBQ2</accession>
<keyword evidence="1" id="KW-0175">Coiled coil</keyword>
<feature type="coiled-coil region" evidence="1">
    <location>
        <begin position="344"/>
        <end position="378"/>
    </location>
</feature>
<evidence type="ECO:0000256" key="1">
    <source>
        <dbReference type="SAM" id="Coils"/>
    </source>
</evidence>
<proteinExistence type="predicted"/>
<evidence type="ECO:0000313" key="3">
    <source>
        <dbReference type="EMBL" id="AWI33671.1"/>
    </source>
</evidence>
<keyword evidence="2" id="KW-1133">Transmembrane helix</keyword>
<feature type="coiled-coil region" evidence="1">
    <location>
        <begin position="676"/>
        <end position="710"/>
    </location>
</feature>
<dbReference type="AlphaFoldDB" id="A0A2U8FBQ2"/>
<dbReference type="KEGG" id="had:CDV25_02010"/>
<protein>
    <recommendedName>
        <fullName evidence="5">MotA/TolQ/ExbB proton channel domain-containing protein</fullName>
    </recommendedName>
</protein>
<organism evidence="3 4">
    <name type="scientific">Helicobacter apodemus</name>
    <dbReference type="NCBI Taxonomy" id="135569"/>
    <lineage>
        <taxon>Bacteria</taxon>
        <taxon>Pseudomonadati</taxon>
        <taxon>Campylobacterota</taxon>
        <taxon>Epsilonproteobacteria</taxon>
        <taxon>Campylobacterales</taxon>
        <taxon>Helicobacteraceae</taxon>
        <taxon>Helicobacter</taxon>
    </lineage>
</organism>
<dbReference type="RefSeq" id="WP_108910557.1">
    <property type="nucleotide sequence ID" value="NZ_CP021886.1"/>
</dbReference>
<evidence type="ECO:0000313" key="4">
    <source>
        <dbReference type="Proteomes" id="UP000244890"/>
    </source>
</evidence>
<dbReference type="OrthoDB" id="9798009at2"/>
<keyword evidence="2" id="KW-0472">Membrane</keyword>
<dbReference type="SUPFAM" id="SSF58113">
    <property type="entry name" value="Apolipoprotein A-I"/>
    <property type="match status" value="1"/>
</dbReference>